<dbReference type="EMBL" id="JBIAHM010000028">
    <property type="protein sequence ID" value="MFE9606463.1"/>
    <property type="molecule type" value="Genomic_DNA"/>
</dbReference>
<proteinExistence type="predicted"/>
<organism evidence="1 2">
    <name type="scientific">Streptomyces hokutonensis</name>
    <dbReference type="NCBI Taxonomy" id="1306990"/>
    <lineage>
        <taxon>Bacteria</taxon>
        <taxon>Bacillati</taxon>
        <taxon>Actinomycetota</taxon>
        <taxon>Actinomycetes</taxon>
        <taxon>Kitasatosporales</taxon>
        <taxon>Streptomycetaceae</taxon>
        <taxon>Streptomyces</taxon>
    </lineage>
</organism>
<keyword evidence="2" id="KW-1185">Reference proteome</keyword>
<evidence type="ECO:0000313" key="1">
    <source>
        <dbReference type="EMBL" id="MFE9606463.1"/>
    </source>
</evidence>
<name>A0ABW6MLK7_9ACTN</name>
<dbReference type="Proteomes" id="UP001601303">
    <property type="component" value="Unassembled WGS sequence"/>
</dbReference>
<accession>A0ABW6MLK7</accession>
<reference evidence="1 2" key="1">
    <citation type="submission" date="2024-10" db="EMBL/GenBank/DDBJ databases">
        <title>The Natural Products Discovery Center: Release of the First 8490 Sequenced Strains for Exploring Actinobacteria Biosynthetic Diversity.</title>
        <authorList>
            <person name="Kalkreuter E."/>
            <person name="Kautsar S.A."/>
            <person name="Yang D."/>
            <person name="Bader C.D."/>
            <person name="Teijaro C.N."/>
            <person name="Fluegel L."/>
            <person name="Davis C.M."/>
            <person name="Simpson J.R."/>
            <person name="Lauterbach L."/>
            <person name="Steele A.D."/>
            <person name="Gui C."/>
            <person name="Meng S."/>
            <person name="Li G."/>
            <person name="Viehrig K."/>
            <person name="Ye F."/>
            <person name="Su P."/>
            <person name="Kiefer A.F."/>
            <person name="Nichols A."/>
            <person name="Cepeda A.J."/>
            <person name="Yan W."/>
            <person name="Fan B."/>
            <person name="Jiang Y."/>
            <person name="Adhikari A."/>
            <person name="Zheng C.-J."/>
            <person name="Schuster L."/>
            <person name="Cowan T.M."/>
            <person name="Smanski M.J."/>
            <person name="Chevrette M.G."/>
            <person name="De Carvalho L.P.S."/>
            <person name="Shen B."/>
        </authorList>
    </citation>
    <scope>NUCLEOTIDE SEQUENCE [LARGE SCALE GENOMIC DNA]</scope>
    <source>
        <strain evidence="1 2">NPDC006488</strain>
    </source>
</reference>
<comment type="caution">
    <text evidence="1">The sequence shown here is derived from an EMBL/GenBank/DDBJ whole genome shotgun (WGS) entry which is preliminary data.</text>
</comment>
<protein>
    <submittedName>
        <fullName evidence="1">Uncharacterized protein</fullName>
    </submittedName>
</protein>
<dbReference type="RefSeq" id="WP_388115123.1">
    <property type="nucleotide sequence ID" value="NZ_JBIAHM010000028.1"/>
</dbReference>
<gene>
    <name evidence="1" type="ORF">ACFYNQ_48980</name>
</gene>
<evidence type="ECO:0000313" key="2">
    <source>
        <dbReference type="Proteomes" id="UP001601303"/>
    </source>
</evidence>
<sequence length="40" mass="4324">MFTIDETAPVDAAVAELGQALRDSLTAWFAALKSRAEQDN</sequence>